<evidence type="ECO:0000256" key="8">
    <source>
        <dbReference type="ARBA" id="ARBA00023065"/>
    </source>
</evidence>
<comment type="similarity">
    <text evidence="2">Belongs to the CorA metal ion transporter (MIT) (TC 1.A.35) family.</text>
</comment>
<evidence type="ECO:0000256" key="12">
    <source>
        <dbReference type="SAM" id="MobiDB-lite"/>
    </source>
</evidence>
<comment type="subcellular location">
    <subcellularLocation>
        <location evidence="1">Cell membrane</location>
        <topology evidence="1">Multi-pass membrane protein</topology>
    </subcellularLocation>
</comment>
<dbReference type="EMBL" id="BJLP01000011">
    <property type="protein sequence ID" value="GEA80467.1"/>
    <property type="molecule type" value="Genomic_DNA"/>
</dbReference>
<dbReference type="SUPFAM" id="SSF144083">
    <property type="entry name" value="Magnesium transport protein CorA, transmembrane region"/>
    <property type="match status" value="1"/>
</dbReference>
<evidence type="ECO:0000256" key="9">
    <source>
        <dbReference type="ARBA" id="ARBA00023136"/>
    </source>
</evidence>
<feature type="region of interest" description="Disordered" evidence="12">
    <location>
        <begin position="40"/>
        <end position="64"/>
    </location>
</feature>
<dbReference type="Proteomes" id="UP000315842">
    <property type="component" value="Unassembled WGS sequence"/>
</dbReference>
<feature type="transmembrane region" description="Helical" evidence="13">
    <location>
        <begin position="306"/>
        <end position="326"/>
    </location>
</feature>
<dbReference type="GO" id="GO:0005886">
    <property type="term" value="C:plasma membrane"/>
    <property type="evidence" value="ECO:0007669"/>
    <property type="project" value="UniProtKB-SubCell"/>
</dbReference>
<dbReference type="InterPro" id="IPR002523">
    <property type="entry name" value="MgTranspt_CorA/ZnTranspt_ZntB"/>
</dbReference>
<comment type="caution">
    <text evidence="14">The sequence shown here is derived from an EMBL/GenBank/DDBJ whole genome shotgun (WGS) entry which is preliminary data.</text>
</comment>
<dbReference type="GO" id="GO:0050897">
    <property type="term" value="F:cobalt ion binding"/>
    <property type="evidence" value="ECO:0007669"/>
    <property type="project" value="TreeGrafter"/>
</dbReference>
<comment type="function">
    <text evidence="11">Mediates influx of magnesium ions. Alternates between open and closed states. Activated by low cytoplasmic Mg(2+) levels. Inactive when cytoplasmic Mg(2+) levels are high.</text>
</comment>
<keyword evidence="9 13" id="KW-0472">Membrane</keyword>
<accession>A0A4Y3K920</accession>
<feature type="transmembrane region" description="Helical" evidence="13">
    <location>
        <begin position="275"/>
        <end position="294"/>
    </location>
</feature>
<evidence type="ECO:0000313" key="14">
    <source>
        <dbReference type="EMBL" id="GEA80467.1"/>
    </source>
</evidence>
<evidence type="ECO:0000256" key="2">
    <source>
        <dbReference type="ARBA" id="ARBA00009765"/>
    </source>
</evidence>
<comment type="catalytic activity">
    <reaction evidence="10">
        <text>Mg(2+)(in) = Mg(2+)(out)</text>
        <dbReference type="Rhea" id="RHEA:29827"/>
        <dbReference type="ChEBI" id="CHEBI:18420"/>
    </reaction>
</comment>
<reference evidence="14 15" key="1">
    <citation type="submission" date="2019-06" db="EMBL/GenBank/DDBJ databases">
        <title>Whole genome shotgun sequence of Cellulomonas uda NBRC 3747.</title>
        <authorList>
            <person name="Hosoyama A."/>
            <person name="Uohara A."/>
            <person name="Ohji S."/>
            <person name="Ichikawa N."/>
        </authorList>
    </citation>
    <scope>NUCLEOTIDE SEQUENCE [LARGE SCALE GENOMIC DNA]</scope>
    <source>
        <strain evidence="14 15">NBRC 3747</strain>
    </source>
</reference>
<gene>
    <name evidence="14" type="primary">corA</name>
    <name evidence="14" type="ORF">CUD01_09110</name>
</gene>
<keyword evidence="4" id="KW-1003">Cell membrane</keyword>
<keyword evidence="8" id="KW-0406">Ion transport</keyword>
<keyword evidence="7 13" id="KW-1133">Transmembrane helix</keyword>
<dbReference type="InterPro" id="IPR045861">
    <property type="entry name" value="CorA_cytoplasmic_dom"/>
</dbReference>
<evidence type="ECO:0000256" key="5">
    <source>
        <dbReference type="ARBA" id="ARBA00022692"/>
    </source>
</evidence>
<dbReference type="AlphaFoldDB" id="A0A4Y3K920"/>
<dbReference type="PANTHER" id="PTHR46494">
    <property type="entry name" value="CORA FAMILY METAL ION TRANSPORTER (EUROFUNG)"/>
    <property type="match status" value="1"/>
</dbReference>
<evidence type="ECO:0000256" key="11">
    <source>
        <dbReference type="ARBA" id="ARBA00045497"/>
    </source>
</evidence>
<keyword evidence="6" id="KW-0460">Magnesium</keyword>
<dbReference type="SUPFAM" id="SSF143865">
    <property type="entry name" value="CorA soluble domain-like"/>
    <property type="match status" value="1"/>
</dbReference>
<dbReference type="GO" id="GO:0000287">
    <property type="term" value="F:magnesium ion binding"/>
    <property type="evidence" value="ECO:0007669"/>
    <property type="project" value="TreeGrafter"/>
</dbReference>
<dbReference type="Pfam" id="PF01544">
    <property type="entry name" value="CorA"/>
    <property type="match status" value="1"/>
</dbReference>
<name>A0A4Y3K920_CELUD</name>
<dbReference type="InterPro" id="IPR045863">
    <property type="entry name" value="CorA_TM1_TM2"/>
</dbReference>
<organism evidence="14 15">
    <name type="scientific">Cellulomonas uda</name>
    <dbReference type="NCBI Taxonomy" id="1714"/>
    <lineage>
        <taxon>Bacteria</taxon>
        <taxon>Bacillati</taxon>
        <taxon>Actinomycetota</taxon>
        <taxon>Actinomycetes</taxon>
        <taxon>Micrococcales</taxon>
        <taxon>Cellulomonadaceae</taxon>
        <taxon>Cellulomonas</taxon>
    </lineage>
</organism>
<evidence type="ECO:0000313" key="15">
    <source>
        <dbReference type="Proteomes" id="UP000315842"/>
    </source>
</evidence>
<evidence type="ECO:0000256" key="10">
    <source>
        <dbReference type="ARBA" id="ARBA00034269"/>
    </source>
</evidence>
<proteinExistence type="inferred from homology"/>
<dbReference type="GO" id="GO:0015095">
    <property type="term" value="F:magnesium ion transmembrane transporter activity"/>
    <property type="evidence" value="ECO:0007669"/>
    <property type="project" value="TreeGrafter"/>
</dbReference>
<keyword evidence="5 13" id="KW-0812">Transmembrane</keyword>
<evidence type="ECO:0000256" key="6">
    <source>
        <dbReference type="ARBA" id="ARBA00022842"/>
    </source>
</evidence>
<evidence type="ECO:0000256" key="13">
    <source>
        <dbReference type="SAM" id="Phobius"/>
    </source>
</evidence>
<dbReference type="PANTHER" id="PTHR46494:SF1">
    <property type="entry name" value="CORA FAMILY METAL ION TRANSPORTER (EUROFUNG)"/>
    <property type="match status" value="1"/>
</dbReference>
<evidence type="ECO:0000256" key="1">
    <source>
        <dbReference type="ARBA" id="ARBA00004651"/>
    </source>
</evidence>
<dbReference type="GO" id="GO:0015087">
    <property type="term" value="F:cobalt ion transmembrane transporter activity"/>
    <property type="evidence" value="ECO:0007669"/>
    <property type="project" value="TreeGrafter"/>
</dbReference>
<protein>
    <submittedName>
        <fullName evidence="14">Magnesium transport protein CorA</fullName>
    </submittedName>
</protein>
<evidence type="ECO:0000256" key="4">
    <source>
        <dbReference type="ARBA" id="ARBA00022475"/>
    </source>
</evidence>
<dbReference type="FunFam" id="1.20.58.340:FF:000004">
    <property type="entry name" value="Magnesium transport protein CorA"/>
    <property type="match status" value="1"/>
</dbReference>
<sequence length="332" mass="35719">MPEAPAAGLTWVVVPDGAALRDEARRGGLSEQGLRMLDEHPLTDLRPSPTGPLDDSGRHVRGHVNRSNAGEILLTLPTVTYVDASRDVRTGALTCVVTDGVVVAWEQGEAGVLGAAAHKLCGGLPVPDTGTRQVLAAILLTLVTRAADVEAGLGDAVAQLEQLVVETPDRSRTADSDEGSLGAVYGLKREIAEARRALGPMTSALPELEAEAQEARAADRPVRDLEATSAWLRRVRERSDRVDAHLAAHDGLLDAMLSVHLSTVSVRQNEDMRKISAWAAMITVPTLVAGIYGMNFRYMPELDWRFGYPFALTVMATACGLLYRAFRRSGWL</sequence>
<evidence type="ECO:0000256" key="3">
    <source>
        <dbReference type="ARBA" id="ARBA00022448"/>
    </source>
</evidence>
<keyword evidence="3" id="KW-0813">Transport</keyword>
<evidence type="ECO:0000256" key="7">
    <source>
        <dbReference type="ARBA" id="ARBA00022989"/>
    </source>
</evidence>
<keyword evidence="15" id="KW-1185">Reference proteome</keyword>
<dbReference type="Gene3D" id="1.20.58.340">
    <property type="entry name" value="Magnesium transport protein CorA, transmembrane region"/>
    <property type="match status" value="2"/>
</dbReference>